<feature type="compositionally biased region" description="Polar residues" evidence="1">
    <location>
        <begin position="25"/>
        <end position="46"/>
    </location>
</feature>
<keyword evidence="3" id="KW-1185">Reference proteome</keyword>
<evidence type="ECO:0000313" key="3">
    <source>
        <dbReference type="Proteomes" id="UP001431010"/>
    </source>
</evidence>
<proteinExistence type="predicted"/>
<evidence type="ECO:0000313" key="2">
    <source>
        <dbReference type="EMBL" id="UFZ02618.1"/>
    </source>
</evidence>
<feature type="region of interest" description="Disordered" evidence="1">
    <location>
        <begin position="1"/>
        <end position="49"/>
    </location>
</feature>
<sequence>MKVHSVQAPNEFHLQHRSTADCPGSRQSPTNSQPAITAPTRSSTDGAGNDSVLIELGRQFEEIAAELHVLQKAPSDDCEQIDALLRRLDPIERAIIAAPALSIAGLGVKALHVAYVVSEYWEAPIDQINWDAKAVRLFIESVCDLVRTSKPYETK</sequence>
<dbReference type="EMBL" id="CP088156">
    <property type="protein sequence ID" value="UFZ02618.1"/>
    <property type="molecule type" value="Genomic_DNA"/>
</dbReference>
<gene>
    <name evidence="2" type="ORF">LQG66_25490</name>
</gene>
<dbReference type="Proteomes" id="UP001431010">
    <property type="component" value="Chromosome"/>
</dbReference>
<protein>
    <submittedName>
        <fullName evidence="2">Uncharacterized protein</fullName>
    </submittedName>
</protein>
<name>A0ABY3R5N4_9BRAD</name>
<reference evidence="2" key="1">
    <citation type="journal article" date="2024" name="Antonie Van Leeuwenhoek">
        <title>Bradyrhizobium ontarionense sp. nov., a novel bacterial symbiont isolated from Aeschynomene indica (Indian jointvetch), harbours photosynthesis, nitrogen fixation and nitrous oxide (N2O) reductase genes.</title>
        <authorList>
            <person name="Bromfield E.S.P."/>
            <person name="Cloutier S."/>
        </authorList>
    </citation>
    <scope>NUCLEOTIDE SEQUENCE</scope>
    <source>
        <strain evidence="2">A19</strain>
    </source>
</reference>
<accession>A0ABY3R5N4</accession>
<organism evidence="2 3">
    <name type="scientific">Bradyrhizobium ontarionense</name>
    <dbReference type="NCBI Taxonomy" id="2898149"/>
    <lineage>
        <taxon>Bacteria</taxon>
        <taxon>Pseudomonadati</taxon>
        <taxon>Pseudomonadota</taxon>
        <taxon>Alphaproteobacteria</taxon>
        <taxon>Hyphomicrobiales</taxon>
        <taxon>Nitrobacteraceae</taxon>
        <taxon>Bradyrhizobium</taxon>
    </lineage>
</organism>
<dbReference type="RefSeq" id="WP_231318404.1">
    <property type="nucleotide sequence ID" value="NZ_CP088156.1"/>
</dbReference>
<evidence type="ECO:0000256" key="1">
    <source>
        <dbReference type="SAM" id="MobiDB-lite"/>
    </source>
</evidence>